<evidence type="ECO:0000313" key="4">
    <source>
        <dbReference type="Proteomes" id="UP000185841"/>
    </source>
</evidence>
<dbReference type="EMBL" id="FTMP01000003">
    <property type="protein sequence ID" value="SIQ34409.1"/>
    <property type="molecule type" value="Genomic_DNA"/>
</dbReference>
<proteinExistence type="predicted"/>
<sequence length="409" mass="45692">MSNPTDGDRLRIPVEQLVIGMYVVELDRAWTETEFLFQGFRIRQQQEIRLLQEICQYVWVDARRSVGIRQQAQENQAANLQPVISKVSFSAEMAQAEPAYQAAREQSQRILQAIKLGQALDVAAVKEVVKGCVESILRNPSALLWLARIKNKDEYTSEHSLRVAMLSIALGRELGLLPLQLEQIGVCGMLHDVGKIKVPNEILNKPGSLTSEEMLIMQSHAAEGRKLLLSNQQVTAATVDVAYCHHERLDGRGYPRGLDGARIPYFAKIVAVVDSYDAINSDRVYNKGKSSLESLRILFDARDSHFDADIVRAFIHLIGIYPPGEIVEFSNGEVGIIIGCPPGNKLKPRVLVVLDDHKQRCKERVVDLQESPRDTSGKPYRVKEVLSCGAFGISIDEYRQRGLIVPGNL</sequence>
<name>A0A1N7HHQ4_AQUAC</name>
<dbReference type="Pfam" id="PF13487">
    <property type="entry name" value="HD_5"/>
    <property type="match status" value="1"/>
</dbReference>
<dbReference type="CDD" id="cd00077">
    <property type="entry name" value="HDc"/>
    <property type="match status" value="1"/>
</dbReference>
<dbReference type="PROSITE" id="PS51831">
    <property type="entry name" value="HD"/>
    <property type="match status" value="1"/>
</dbReference>
<dbReference type="GO" id="GO:0008081">
    <property type="term" value="F:phosphoric diester hydrolase activity"/>
    <property type="evidence" value="ECO:0007669"/>
    <property type="project" value="UniProtKB-ARBA"/>
</dbReference>
<dbReference type="NCBIfam" id="TIGR00277">
    <property type="entry name" value="HDIG"/>
    <property type="match status" value="1"/>
</dbReference>
<evidence type="ECO:0000259" key="1">
    <source>
        <dbReference type="PROSITE" id="PS51831"/>
    </source>
</evidence>
<dbReference type="SMART" id="SM00471">
    <property type="entry name" value="HDc"/>
    <property type="match status" value="1"/>
</dbReference>
<dbReference type="InterPro" id="IPR021812">
    <property type="entry name" value="DUF3391"/>
</dbReference>
<dbReference type="Gene3D" id="1.10.3210.10">
    <property type="entry name" value="Hypothetical protein af1432"/>
    <property type="match status" value="1"/>
</dbReference>
<dbReference type="PROSITE" id="PS51832">
    <property type="entry name" value="HD_GYP"/>
    <property type="match status" value="1"/>
</dbReference>
<accession>A0A1N7HHQ4</accession>
<dbReference type="RefSeq" id="WP_076426247.1">
    <property type="nucleotide sequence ID" value="NZ_FTMP01000003.1"/>
</dbReference>
<dbReference type="AlphaFoldDB" id="A0A1N7HHQ4"/>
<feature type="domain" description="HD-GYP" evidence="2">
    <location>
        <begin position="134"/>
        <end position="330"/>
    </location>
</feature>
<evidence type="ECO:0000313" key="3">
    <source>
        <dbReference type="EMBL" id="SIQ34409.1"/>
    </source>
</evidence>
<dbReference type="InterPro" id="IPR003607">
    <property type="entry name" value="HD/PDEase_dom"/>
</dbReference>
<feature type="domain" description="HD" evidence="1">
    <location>
        <begin position="156"/>
        <end position="279"/>
    </location>
</feature>
<dbReference type="InterPro" id="IPR037522">
    <property type="entry name" value="HD_GYP_dom"/>
</dbReference>
<dbReference type="SUPFAM" id="SSF109604">
    <property type="entry name" value="HD-domain/PDEase-like"/>
    <property type="match status" value="1"/>
</dbReference>
<gene>
    <name evidence="3" type="ORF">SAMN05878282_103273</name>
</gene>
<organism evidence="3 4">
    <name type="scientific">Aquipseudomonas alcaligenes</name>
    <name type="common">Pseudomonas alcaligenes</name>
    <dbReference type="NCBI Taxonomy" id="43263"/>
    <lineage>
        <taxon>Bacteria</taxon>
        <taxon>Pseudomonadati</taxon>
        <taxon>Pseudomonadota</taxon>
        <taxon>Gammaproteobacteria</taxon>
        <taxon>Pseudomonadales</taxon>
        <taxon>Pseudomonadaceae</taxon>
        <taxon>Aquipseudomonas</taxon>
    </lineage>
</organism>
<dbReference type="InterPro" id="IPR006674">
    <property type="entry name" value="HD_domain"/>
</dbReference>
<evidence type="ECO:0000259" key="2">
    <source>
        <dbReference type="PROSITE" id="PS51832"/>
    </source>
</evidence>
<dbReference type="PANTHER" id="PTHR43155">
    <property type="entry name" value="CYCLIC DI-GMP PHOSPHODIESTERASE PA4108-RELATED"/>
    <property type="match status" value="1"/>
</dbReference>
<dbReference type="Pfam" id="PF11871">
    <property type="entry name" value="DUF3391"/>
    <property type="match status" value="1"/>
</dbReference>
<protein>
    <submittedName>
        <fullName evidence="3">HDIG domain-containing protein</fullName>
    </submittedName>
</protein>
<dbReference type="InterPro" id="IPR006675">
    <property type="entry name" value="HDIG_dom"/>
</dbReference>
<dbReference type="PANTHER" id="PTHR43155:SF2">
    <property type="entry name" value="CYCLIC DI-GMP PHOSPHODIESTERASE PA4108"/>
    <property type="match status" value="1"/>
</dbReference>
<dbReference type="Proteomes" id="UP000185841">
    <property type="component" value="Unassembled WGS sequence"/>
</dbReference>
<reference evidence="3 4" key="1">
    <citation type="submission" date="2017-01" db="EMBL/GenBank/DDBJ databases">
        <authorList>
            <person name="Mah S.A."/>
            <person name="Swanson W.J."/>
            <person name="Moy G.W."/>
            <person name="Vacquier V.D."/>
        </authorList>
    </citation>
    <scope>NUCLEOTIDE SEQUENCE [LARGE SCALE GENOMIC DNA]</scope>
    <source>
        <strain evidence="3 4">RU36E</strain>
    </source>
</reference>